<proteinExistence type="predicted"/>
<sequence length="105" mass="11179">MLVTAAALVMTSALATAPAQAGTVCNSGRLCLIRPGGETVNVVADSVPGCSTDGGRVFWGYEKLRNRSNRAFTVYHAGAELSRLDPGETISYNTEAVYTMCRWGF</sequence>
<feature type="chain" id="PRO_5011649981" description="Peptidase inhibitor family I36" evidence="1">
    <location>
        <begin position="22"/>
        <end position="105"/>
    </location>
</feature>
<evidence type="ECO:0000313" key="2">
    <source>
        <dbReference type="EMBL" id="SDN41087.1"/>
    </source>
</evidence>
<dbReference type="Proteomes" id="UP000199063">
    <property type="component" value="Unassembled WGS sequence"/>
</dbReference>
<evidence type="ECO:0000256" key="1">
    <source>
        <dbReference type="SAM" id="SignalP"/>
    </source>
</evidence>
<reference evidence="3" key="1">
    <citation type="submission" date="2016-10" db="EMBL/GenBank/DDBJ databases">
        <authorList>
            <person name="Varghese N."/>
            <person name="Submissions S."/>
        </authorList>
    </citation>
    <scope>NUCLEOTIDE SEQUENCE [LARGE SCALE GENOMIC DNA]</scope>
    <source>
        <strain evidence="3">CGMCC 4.7042</strain>
    </source>
</reference>
<keyword evidence="1" id="KW-0732">Signal</keyword>
<feature type="signal peptide" evidence="1">
    <location>
        <begin position="1"/>
        <end position="21"/>
    </location>
</feature>
<gene>
    <name evidence="2" type="ORF">SAMN05444921_12674</name>
</gene>
<dbReference type="AlphaFoldDB" id="A0A1H0B602"/>
<dbReference type="EMBL" id="FNHI01000026">
    <property type="protein sequence ID" value="SDN41087.1"/>
    <property type="molecule type" value="Genomic_DNA"/>
</dbReference>
<dbReference type="GeneID" id="40833370"/>
<name>A0A1H0B602_9ACTN</name>
<evidence type="ECO:0000313" key="3">
    <source>
        <dbReference type="Proteomes" id="UP000199063"/>
    </source>
</evidence>
<evidence type="ECO:0008006" key="4">
    <source>
        <dbReference type="Google" id="ProtNLM"/>
    </source>
</evidence>
<protein>
    <recommendedName>
        <fullName evidence="4">Peptidase inhibitor family I36</fullName>
    </recommendedName>
</protein>
<organism evidence="2 3">
    <name type="scientific">Streptomyces wuyuanensis</name>
    <dbReference type="NCBI Taxonomy" id="1196353"/>
    <lineage>
        <taxon>Bacteria</taxon>
        <taxon>Bacillati</taxon>
        <taxon>Actinomycetota</taxon>
        <taxon>Actinomycetes</taxon>
        <taxon>Kitasatosporales</taxon>
        <taxon>Streptomycetaceae</taxon>
        <taxon>Streptomyces</taxon>
    </lineage>
</organism>
<accession>A0A1H0B602</accession>
<keyword evidence="3" id="KW-1185">Reference proteome</keyword>
<dbReference type="RefSeq" id="WP_093660694.1">
    <property type="nucleotide sequence ID" value="NZ_FNHI01000026.1"/>
</dbReference>